<dbReference type="InterPro" id="IPR036236">
    <property type="entry name" value="Znf_C2H2_sf"/>
</dbReference>
<proteinExistence type="predicted"/>
<reference evidence="4" key="3">
    <citation type="submission" date="2019-06" db="EMBL/GenBank/DDBJ databases">
        <authorList>
            <person name="Poynton C."/>
            <person name="Hasenbein S."/>
            <person name="Benoit J.B."/>
            <person name="Sepulveda M.S."/>
            <person name="Poelchau M.F."/>
            <person name="Murali S.C."/>
            <person name="Chen S."/>
            <person name="Glastad K.M."/>
            <person name="Werren J.H."/>
            <person name="Vineis J.H."/>
            <person name="Bowen J.L."/>
            <person name="Friedrich M."/>
            <person name="Jones J."/>
            <person name="Robertson H.M."/>
            <person name="Feyereisen R."/>
            <person name="Mechler-Hickson A."/>
            <person name="Mathers N."/>
            <person name="Lee C.E."/>
            <person name="Colbourne J.K."/>
            <person name="Biales A."/>
            <person name="Johnston J.S."/>
            <person name="Wellborn G.A."/>
            <person name="Rosendale A.J."/>
            <person name="Cridge A.G."/>
            <person name="Munoz-Torres M.C."/>
            <person name="Bain P.A."/>
            <person name="Manny A.R."/>
            <person name="Major K.M."/>
            <person name="Lambert F.N."/>
            <person name="Vulpe C.D."/>
            <person name="Tuck P."/>
            <person name="Blalock B.J."/>
            <person name="Lin Y.-Y."/>
            <person name="Smith M.E."/>
            <person name="Ochoa-Acuna H."/>
            <person name="Chen M.-J.M."/>
            <person name="Childers C.P."/>
            <person name="Qu J."/>
            <person name="Dugan S."/>
            <person name="Lee S.L."/>
            <person name="Chao H."/>
            <person name="Dinh H."/>
            <person name="Han Y."/>
            <person name="Doddapaneni H."/>
            <person name="Worley K.C."/>
            <person name="Muzny D.M."/>
            <person name="Gibbs R.A."/>
            <person name="Richards S."/>
        </authorList>
    </citation>
    <scope>NUCLEOTIDE SEQUENCE</scope>
    <source>
        <strain evidence="4">HAZT.00-mixed</strain>
        <tissue evidence="4">Whole organism</tissue>
    </source>
</reference>
<evidence type="ECO:0000313" key="4">
    <source>
        <dbReference type="EMBL" id="KAA0202051.1"/>
    </source>
</evidence>
<dbReference type="Proteomes" id="UP000711488">
    <property type="component" value="Unassembled WGS sequence"/>
</dbReference>
<dbReference type="Gene3D" id="3.30.160.60">
    <property type="entry name" value="Classic Zinc Finger"/>
    <property type="match status" value="1"/>
</dbReference>
<feature type="chain" id="PRO_5025596641" description="C2H2-type domain-containing protein" evidence="2">
    <location>
        <begin position="17"/>
        <end position="140"/>
    </location>
</feature>
<sequence>MAFVTRIVMGIVVCVADYVVSGGGGLDSPAAVTSSEFLTSSMSRGAVSLVSGKLWHSRQPGICPICQRVFSNKFNLKQHIINIHTTGEGIKCAACHKLCKNKWYLRRHQVTHHGAPLRRGKAEATVPHMRSRTLHRVTRL</sequence>
<gene>
    <name evidence="4" type="ORF">HAZT_HAZT003583</name>
</gene>
<dbReference type="SUPFAM" id="SSF57667">
    <property type="entry name" value="beta-beta-alpha zinc fingers"/>
    <property type="match status" value="1"/>
</dbReference>
<evidence type="ECO:0000259" key="3">
    <source>
        <dbReference type="PROSITE" id="PS50157"/>
    </source>
</evidence>
<reference evidence="4" key="2">
    <citation type="journal article" date="2018" name="Environ. Sci. Technol.">
        <title>The Toxicogenome of Hyalella azteca: A Model for Sediment Ecotoxicology and Evolutionary Toxicology.</title>
        <authorList>
            <person name="Poynton H.C."/>
            <person name="Hasenbein S."/>
            <person name="Benoit J.B."/>
            <person name="Sepulveda M.S."/>
            <person name="Poelchau M.F."/>
            <person name="Hughes D.S.T."/>
            <person name="Murali S.C."/>
            <person name="Chen S."/>
            <person name="Glastad K.M."/>
            <person name="Goodisman M.A.D."/>
            <person name="Werren J.H."/>
            <person name="Vineis J.H."/>
            <person name="Bowen J.L."/>
            <person name="Friedrich M."/>
            <person name="Jones J."/>
            <person name="Robertson H.M."/>
            <person name="Feyereisen R."/>
            <person name="Mechler-Hickson A."/>
            <person name="Mathers N."/>
            <person name="Lee C.E."/>
            <person name="Colbourne J.K."/>
            <person name="Biales A."/>
            <person name="Johnston J.S."/>
            <person name="Wellborn G.A."/>
            <person name="Rosendale A.J."/>
            <person name="Cridge A.G."/>
            <person name="Munoz-Torres M.C."/>
            <person name="Bain P.A."/>
            <person name="Manny A.R."/>
            <person name="Major K.M."/>
            <person name="Lambert F.N."/>
            <person name="Vulpe C.D."/>
            <person name="Tuck P."/>
            <person name="Blalock B.J."/>
            <person name="Lin Y.Y."/>
            <person name="Smith M.E."/>
            <person name="Ochoa-Acuna H."/>
            <person name="Chen M.M."/>
            <person name="Childers C.P."/>
            <person name="Qu J."/>
            <person name="Dugan S."/>
            <person name="Lee S.L."/>
            <person name="Chao H."/>
            <person name="Dinh H."/>
            <person name="Han Y."/>
            <person name="Doddapaneni H."/>
            <person name="Worley K.C."/>
            <person name="Muzny D.M."/>
            <person name="Gibbs R.A."/>
            <person name="Richards S."/>
        </authorList>
    </citation>
    <scope>NUCLEOTIDE SEQUENCE</scope>
    <source>
        <strain evidence="4">HAZT.00-mixed</strain>
        <tissue evidence="4">Whole organism</tissue>
    </source>
</reference>
<protein>
    <recommendedName>
        <fullName evidence="3">C2H2-type domain-containing protein</fullName>
    </recommendedName>
</protein>
<keyword evidence="1" id="KW-0863">Zinc-finger</keyword>
<dbReference type="SMART" id="SM00355">
    <property type="entry name" value="ZnF_C2H2"/>
    <property type="match status" value="2"/>
</dbReference>
<dbReference type="GO" id="GO:0008270">
    <property type="term" value="F:zinc ion binding"/>
    <property type="evidence" value="ECO:0007669"/>
    <property type="project" value="UniProtKB-KW"/>
</dbReference>
<keyword evidence="2" id="KW-0732">Signal</keyword>
<dbReference type="EMBL" id="JQDR03004404">
    <property type="protein sequence ID" value="KAA0202051.1"/>
    <property type="molecule type" value="Genomic_DNA"/>
</dbReference>
<name>A0A6A0HA09_HYAAZ</name>
<feature type="domain" description="C2H2-type" evidence="3">
    <location>
        <begin position="61"/>
        <end position="89"/>
    </location>
</feature>
<dbReference type="Pfam" id="PF00096">
    <property type="entry name" value="zf-C2H2"/>
    <property type="match status" value="1"/>
</dbReference>
<organism evidence="4">
    <name type="scientific">Hyalella azteca</name>
    <name type="common">Amphipod</name>
    <dbReference type="NCBI Taxonomy" id="294128"/>
    <lineage>
        <taxon>Eukaryota</taxon>
        <taxon>Metazoa</taxon>
        <taxon>Ecdysozoa</taxon>
        <taxon>Arthropoda</taxon>
        <taxon>Crustacea</taxon>
        <taxon>Multicrustacea</taxon>
        <taxon>Malacostraca</taxon>
        <taxon>Eumalacostraca</taxon>
        <taxon>Peracarida</taxon>
        <taxon>Amphipoda</taxon>
        <taxon>Senticaudata</taxon>
        <taxon>Talitrida</taxon>
        <taxon>Talitroidea</taxon>
        <taxon>Hyalellidae</taxon>
        <taxon>Hyalella</taxon>
    </lineage>
</organism>
<dbReference type="PROSITE" id="PS50157">
    <property type="entry name" value="ZINC_FINGER_C2H2_2"/>
    <property type="match status" value="1"/>
</dbReference>
<keyword evidence="1" id="KW-0862">Zinc</keyword>
<feature type="signal peptide" evidence="2">
    <location>
        <begin position="1"/>
        <end position="16"/>
    </location>
</feature>
<keyword evidence="1" id="KW-0479">Metal-binding</keyword>
<reference evidence="4" key="1">
    <citation type="submission" date="2014-08" db="EMBL/GenBank/DDBJ databases">
        <authorList>
            <person name="Murali S."/>
            <person name="Richards S."/>
            <person name="Bandaranaike D."/>
            <person name="Bellair M."/>
            <person name="Blankenburg K."/>
            <person name="Chao H."/>
            <person name="Dinh H."/>
            <person name="Doddapaneni H."/>
            <person name="Dugan-Rocha S."/>
            <person name="Elkadiri S."/>
            <person name="Gnanaolivu R."/>
            <person name="Hughes D."/>
            <person name="Lee S."/>
            <person name="Li M."/>
            <person name="Ming W."/>
            <person name="Munidasa M."/>
            <person name="Muniz J."/>
            <person name="Nguyen L."/>
            <person name="Osuji N."/>
            <person name="Pu L.-L."/>
            <person name="Puazo M."/>
            <person name="Skinner E."/>
            <person name="Qu C."/>
            <person name="Quiroz J."/>
            <person name="Raj R."/>
            <person name="Weissenberger G."/>
            <person name="Xin Y."/>
            <person name="Zou X."/>
            <person name="Han Y."/>
            <person name="Worley K."/>
            <person name="Muzny D."/>
            <person name="Gibbs R."/>
        </authorList>
    </citation>
    <scope>NUCLEOTIDE SEQUENCE</scope>
    <source>
        <strain evidence="4">HAZT.00-mixed</strain>
        <tissue evidence="4">Whole organism</tissue>
    </source>
</reference>
<dbReference type="InterPro" id="IPR013087">
    <property type="entry name" value="Znf_C2H2_type"/>
</dbReference>
<dbReference type="AlphaFoldDB" id="A0A6A0HA09"/>
<accession>A0A6A0HA09</accession>
<comment type="caution">
    <text evidence="4">The sequence shown here is derived from an EMBL/GenBank/DDBJ whole genome shotgun (WGS) entry which is preliminary data.</text>
</comment>
<evidence type="ECO:0000256" key="1">
    <source>
        <dbReference type="PROSITE-ProRule" id="PRU00042"/>
    </source>
</evidence>
<dbReference type="PROSITE" id="PS00028">
    <property type="entry name" value="ZINC_FINGER_C2H2_1"/>
    <property type="match status" value="2"/>
</dbReference>
<evidence type="ECO:0000256" key="2">
    <source>
        <dbReference type="SAM" id="SignalP"/>
    </source>
</evidence>